<dbReference type="InterPro" id="IPR033749">
    <property type="entry name" value="Polyprenyl_synt_CS"/>
</dbReference>
<proteinExistence type="inferred from homology"/>
<dbReference type="PROSITE" id="PS00444">
    <property type="entry name" value="POLYPRENYL_SYNTHASE_2"/>
    <property type="match status" value="1"/>
</dbReference>
<keyword evidence="8" id="KW-1185">Reference proteome</keyword>
<evidence type="ECO:0000313" key="8">
    <source>
        <dbReference type="Proteomes" id="UP001500880"/>
    </source>
</evidence>
<protein>
    <submittedName>
        <fullName evidence="7">Heptaprenyl diphosphate synthase component II</fullName>
    </submittedName>
</protein>
<keyword evidence="3 6" id="KW-0808">Transferase</keyword>
<dbReference type="PROSITE" id="PS00723">
    <property type="entry name" value="POLYPRENYL_SYNTHASE_1"/>
    <property type="match status" value="1"/>
</dbReference>
<keyword evidence="4" id="KW-0479">Metal-binding</keyword>
<evidence type="ECO:0000256" key="5">
    <source>
        <dbReference type="ARBA" id="ARBA00022842"/>
    </source>
</evidence>
<evidence type="ECO:0000313" key="7">
    <source>
        <dbReference type="EMBL" id="GAA0481115.1"/>
    </source>
</evidence>
<comment type="similarity">
    <text evidence="2 6">Belongs to the FPP/GGPP synthase family.</text>
</comment>
<comment type="caution">
    <text evidence="7">The sequence shown here is derived from an EMBL/GenBank/DDBJ whole genome shotgun (WGS) entry which is preliminary data.</text>
</comment>
<sequence>MKLPLSYKFLNHDLDIIESELLYTVKADHPVLRAASTQLLKAGGKRIRPVFVLLAAKFGHYDLEKIKHVASSFELMHMASLVHDDVIDDAELRRGHETINAKWDNRVSMYTGDYMFARALEILSVIQNPKAHLILSNTIVELAQGEIEQLKDQYNLDQNFRNYLRRIKRKTALLIASSCHLGAIVADAPADYQKALAKYGYYIGMSYQIIDDILDFTATPEKLGKPAGSDLFQGNITLPVLYKLEDTSFKQRLASSFEQSRGQAVVSKDLADIVEEIKQSDVIEKSFRVSELYLQKAYKQLEVLPQSKAKKALMDIAKYIGKRSY</sequence>
<dbReference type="EMBL" id="BAAADO010000001">
    <property type="protein sequence ID" value="GAA0481115.1"/>
    <property type="molecule type" value="Genomic_DNA"/>
</dbReference>
<dbReference type="NCBIfam" id="TIGR02748">
    <property type="entry name" value="GerC3_HepT"/>
    <property type="match status" value="1"/>
</dbReference>
<dbReference type="SFLD" id="SFLDS00005">
    <property type="entry name" value="Isoprenoid_Synthase_Type_I"/>
    <property type="match status" value="1"/>
</dbReference>
<dbReference type="Proteomes" id="UP001500880">
    <property type="component" value="Unassembled WGS sequence"/>
</dbReference>
<dbReference type="InterPro" id="IPR008949">
    <property type="entry name" value="Isoprenoid_synthase_dom_sf"/>
</dbReference>
<dbReference type="PANTHER" id="PTHR12001">
    <property type="entry name" value="GERANYLGERANYL PYROPHOSPHATE SYNTHASE"/>
    <property type="match status" value="1"/>
</dbReference>
<evidence type="ECO:0000256" key="6">
    <source>
        <dbReference type="RuleBase" id="RU004466"/>
    </source>
</evidence>
<evidence type="ECO:0000256" key="2">
    <source>
        <dbReference type="ARBA" id="ARBA00006706"/>
    </source>
</evidence>
<evidence type="ECO:0000256" key="3">
    <source>
        <dbReference type="ARBA" id="ARBA00022679"/>
    </source>
</evidence>
<dbReference type="RefSeq" id="WP_343836590.1">
    <property type="nucleotide sequence ID" value="NZ_BAAADO010000001.1"/>
</dbReference>
<organism evidence="7 8">
    <name type="scientific">Salinibacillus aidingensis</name>
    <dbReference type="NCBI Taxonomy" id="237684"/>
    <lineage>
        <taxon>Bacteria</taxon>
        <taxon>Bacillati</taxon>
        <taxon>Bacillota</taxon>
        <taxon>Bacilli</taxon>
        <taxon>Bacillales</taxon>
        <taxon>Bacillaceae</taxon>
        <taxon>Salinibacillus</taxon>
    </lineage>
</organism>
<gene>
    <name evidence="7" type="primary">hepT</name>
    <name evidence="7" type="ORF">GCM10008986_02200</name>
</gene>
<dbReference type="InterPro" id="IPR000092">
    <property type="entry name" value="Polyprenyl_synt"/>
</dbReference>
<evidence type="ECO:0000256" key="4">
    <source>
        <dbReference type="ARBA" id="ARBA00022723"/>
    </source>
</evidence>
<dbReference type="Pfam" id="PF00348">
    <property type="entry name" value="polyprenyl_synt"/>
    <property type="match status" value="1"/>
</dbReference>
<dbReference type="Gene3D" id="1.10.600.10">
    <property type="entry name" value="Farnesyl Diphosphate Synthase"/>
    <property type="match status" value="1"/>
</dbReference>
<accession>A0ABN1AP95</accession>
<keyword evidence="5" id="KW-0460">Magnesium</keyword>
<reference evidence="7 8" key="1">
    <citation type="journal article" date="2019" name="Int. J. Syst. Evol. Microbiol.">
        <title>The Global Catalogue of Microorganisms (GCM) 10K type strain sequencing project: providing services to taxonomists for standard genome sequencing and annotation.</title>
        <authorList>
            <consortium name="The Broad Institute Genomics Platform"/>
            <consortium name="The Broad Institute Genome Sequencing Center for Infectious Disease"/>
            <person name="Wu L."/>
            <person name="Ma J."/>
        </authorList>
    </citation>
    <scope>NUCLEOTIDE SEQUENCE [LARGE SCALE GENOMIC DNA]</scope>
    <source>
        <strain evidence="7 8">JCM 12389</strain>
    </source>
</reference>
<comment type="cofactor">
    <cofactor evidence="1">
        <name>Mg(2+)</name>
        <dbReference type="ChEBI" id="CHEBI:18420"/>
    </cofactor>
</comment>
<dbReference type="InterPro" id="IPR014119">
    <property type="entry name" value="GerC3_HepT"/>
</dbReference>
<name>A0ABN1AP95_9BACI</name>
<dbReference type="SUPFAM" id="SSF48576">
    <property type="entry name" value="Terpenoid synthases"/>
    <property type="match status" value="1"/>
</dbReference>
<dbReference type="CDD" id="cd00685">
    <property type="entry name" value="Trans_IPPS_HT"/>
    <property type="match status" value="1"/>
</dbReference>
<dbReference type="PANTHER" id="PTHR12001:SF69">
    <property type="entry name" value="ALL TRANS-POLYPRENYL-DIPHOSPHATE SYNTHASE PDSS1"/>
    <property type="match status" value="1"/>
</dbReference>
<evidence type="ECO:0000256" key="1">
    <source>
        <dbReference type="ARBA" id="ARBA00001946"/>
    </source>
</evidence>